<evidence type="ECO:0000313" key="2">
    <source>
        <dbReference type="EMBL" id="TGO42007.1"/>
    </source>
</evidence>
<reference evidence="2 3" key="1">
    <citation type="submission" date="2017-12" db="EMBL/GenBank/DDBJ databases">
        <title>Comparative genomics of Botrytis spp.</title>
        <authorList>
            <person name="Valero-Jimenez C.A."/>
            <person name="Tapia P."/>
            <person name="Veloso J."/>
            <person name="Silva-Moreno E."/>
            <person name="Staats M."/>
            <person name="Valdes J.H."/>
            <person name="Van Kan J.A.L."/>
        </authorList>
    </citation>
    <scope>NUCLEOTIDE SEQUENCE [LARGE SCALE GENOMIC DNA]</scope>
    <source>
        <strain evidence="2 3">Bh0001</strain>
    </source>
</reference>
<feature type="compositionally biased region" description="Low complexity" evidence="1">
    <location>
        <begin position="22"/>
        <end position="31"/>
    </location>
</feature>
<dbReference type="Proteomes" id="UP000297814">
    <property type="component" value="Unassembled WGS sequence"/>
</dbReference>
<protein>
    <submittedName>
        <fullName evidence="2">Uncharacterized protein</fullName>
    </submittedName>
</protein>
<comment type="caution">
    <text evidence="2">The sequence shown here is derived from an EMBL/GenBank/DDBJ whole genome shotgun (WGS) entry which is preliminary data.</text>
</comment>
<evidence type="ECO:0000313" key="3">
    <source>
        <dbReference type="Proteomes" id="UP000297814"/>
    </source>
</evidence>
<name>A0A4Z1HAE6_9HELO</name>
<gene>
    <name evidence="2" type="ORF">BHYA_0013g00100</name>
</gene>
<accession>A0A4Z1HAE6</accession>
<keyword evidence="3" id="KW-1185">Reference proteome</keyword>
<organism evidence="2 3">
    <name type="scientific">Botrytis hyacinthi</name>
    <dbReference type="NCBI Taxonomy" id="278943"/>
    <lineage>
        <taxon>Eukaryota</taxon>
        <taxon>Fungi</taxon>
        <taxon>Dikarya</taxon>
        <taxon>Ascomycota</taxon>
        <taxon>Pezizomycotina</taxon>
        <taxon>Leotiomycetes</taxon>
        <taxon>Helotiales</taxon>
        <taxon>Sclerotiniaceae</taxon>
        <taxon>Botrytis</taxon>
    </lineage>
</organism>
<proteinExistence type="predicted"/>
<feature type="region of interest" description="Disordered" evidence="1">
    <location>
        <begin position="1"/>
        <end position="37"/>
    </location>
</feature>
<dbReference type="EMBL" id="PQXK01000013">
    <property type="protein sequence ID" value="TGO42007.1"/>
    <property type="molecule type" value="Genomic_DNA"/>
</dbReference>
<sequence length="125" mass="13392">MHLQYSSSSSSSAPTFSTDPASTVHFSCSSSSPPPVTGPITVSSTSVVTGSYLVPHPLSNETIDNVLMYAGAFNKTAIALAGTALEDAKKNLASKEWTGIGVEWLRNLLGKREWRLDCVDVYIRL</sequence>
<dbReference type="AlphaFoldDB" id="A0A4Z1HAE6"/>
<feature type="compositionally biased region" description="Low complexity" evidence="1">
    <location>
        <begin position="1"/>
        <end position="12"/>
    </location>
</feature>
<evidence type="ECO:0000256" key="1">
    <source>
        <dbReference type="SAM" id="MobiDB-lite"/>
    </source>
</evidence>